<comment type="caution">
    <text evidence="4">The sequence shown here is derived from an EMBL/GenBank/DDBJ whole genome shotgun (WGS) entry which is preliminary data.</text>
</comment>
<accession>A0A6N4SLH7</accession>
<evidence type="ECO:0000313" key="5">
    <source>
        <dbReference type="Proteomes" id="UP000053095"/>
    </source>
</evidence>
<keyword evidence="1" id="KW-0539">Nucleus</keyword>
<feature type="compositionally biased region" description="Basic and acidic residues" evidence="2">
    <location>
        <begin position="35"/>
        <end position="44"/>
    </location>
</feature>
<proteinExistence type="predicted"/>
<dbReference type="InterPro" id="IPR007219">
    <property type="entry name" value="XnlR_reg_dom"/>
</dbReference>
<feature type="region of interest" description="Disordered" evidence="2">
    <location>
        <begin position="565"/>
        <end position="585"/>
    </location>
</feature>
<evidence type="ECO:0000256" key="2">
    <source>
        <dbReference type="SAM" id="MobiDB-lite"/>
    </source>
</evidence>
<keyword evidence="5" id="KW-1185">Reference proteome</keyword>
<dbReference type="GO" id="GO:0008270">
    <property type="term" value="F:zinc ion binding"/>
    <property type="evidence" value="ECO:0007669"/>
    <property type="project" value="InterPro"/>
</dbReference>
<protein>
    <recommendedName>
        <fullName evidence="3">Xylanolytic transcriptional activator regulatory domain-containing protein</fullName>
    </recommendedName>
</protein>
<feature type="region of interest" description="Disordered" evidence="2">
    <location>
        <begin position="646"/>
        <end position="666"/>
    </location>
</feature>
<feature type="region of interest" description="Disordered" evidence="2">
    <location>
        <begin position="1"/>
        <end position="44"/>
    </location>
</feature>
<dbReference type="GO" id="GO:0003700">
    <property type="term" value="F:DNA-binding transcription factor activity"/>
    <property type="evidence" value="ECO:0007669"/>
    <property type="project" value="InterPro"/>
</dbReference>
<dbReference type="Pfam" id="PF04082">
    <property type="entry name" value="Fungal_trans"/>
    <property type="match status" value="1"/>
</dbReference>
<evidence type="ECO:0000259" key="3">
    <source>
        <dbReference type="SMART" id="SM00906"/>
    </source>
</evidence>
<gene>
    <name evidence="4" type="ORF">TCE0_039r13030</name>
</gene>
<sequence>MEDRIKRMESAIISSGLQGPAGLVDAKEQEEEGEEKTSSDKIESQAKLSNQLANLVIDSNGSTNFIGSASGFSLFSPHGVRWIAQKVGDKDELAPLYRCLSKRDYKSWGHGNIDLWAPKPRSEHSPLPTKEVALEYVNCYFTIFNSVYPVMNRGVFDSYFEQQYSKNPPASNAWYSLFNAVLCLGSIRTTAERERHVRSSRLIDYTSTAHETGVGYFRNAACCFHDLFFSEATLMAMQAITLMMFITTSSPNPQIAYTLRSAGGNLVYTLGLHRSLDGIGLAPEEIEQRRNVFWVFYMLEKAIGHNLGRPSVINDDDIAVELPPKKPGILRSPSGAGVYDIFQDSITLAIIGSRIYTELYSASSQTKSEEHRTKVLGKLDNHLQRWRDAIPIDIRPEHPINCSDEQYVSVVMMHFTYLDAVILLHRISGHHTESSFKNGEAMNLKSNDQGQLQSNPRVNASQLLCLAAARRTIQLLHTISHNNVHNQHFMWWALYYPLSASLVLFTNILSNPQDQHASSDVQLLNLISAFINHSVQPGTSFADTPTLNMFKELYSIATRFVARAPSRPSQKMKRPPESDDLTAQSDYFSSSRGDLVLDTSSHAESNIHTMTSFVPFESTKPYSDPPNNTAVWPSPDAHKLQTDQAARNNTTSPQYSQQESSNKSSPLELAPFIIPPEQPSLIEFDPTMSYDGLFEPNNFDWDMPDMWMSSGLTADPWGSGDLIGLPLQEGDDINQSSGYFNQKS</sequence>
<organism evidence="4 5">
    <name type="scientific">Talaromyces pinophilus</name>
    <name type="common">Penicillium pinophilum</name>
    <dbReference type="NCBI Taxonomy" id="128442"/>
    <lineage>
        <taxon>Eukaryota</taxon>
        <taxon>Fungi</taxon>
        <taxon>Dikarya</taxon>
        <taxon>Ascomycota</taxon>
        <taxon>Pezizomycotina</taxon>
        <taxon>Eurotiomycetes</taxon>
        <taxon>Eurotiomycetidae</taxon>
        <taxon>Eurotiales</taxon>
        <taxon>Trichocomaceae</taxon>
        <taxon>Talaromyces</taxon>
        <taxon>Talaromyces sect. Talaromyces</taxon>
    </lineage>
</organism>
<dbReference type="Proteomes" id="UP000053095">
    <property type="component" value="Unassembled WGS sequence"/>
</dbReference>
<feature type="compositionally biased region" description="Polar residues" evidence="2">
    <location>
        <begin position="646"/>
        <end position="665"/>
    </location>
</feature>
<dbReference type="SMART" id="SM00906">
    <property type="entry name" value="Fungal_trans"/>
    <property type="match status" value="1"/>
</dbReference>
<evidence type="ECO:0000256" key="1">
    <source>
        <dbReference type="ARBA" id="ARBA00023242"/>
    </source>
</evidence>
<dbReference type="EMBL" id="DF933835">
    <property type="protein sequence ID" value="GAM40575.1"/>
    <property type="molecule type" value="Genomic_DNA"/>
</dbReference>
<dbReference type="GO" id="GO:0006351">
    <property type="term" value="P:DNA-templated transcription"/>
    <property type="evidence" value="ECO:0007669"/>
    <property type="project" value="InterPro"/>
</dbReference>
<feature type="domain" description="Xylanolytic transcriptional activator regulatory" evidence="3">
    <location>
        <begin position="256"/>
        <end position="329"/>
    </location>
</feature>
<dbReference type="PANTHER" id="PTHR46910:SF25">
    <property type="entry name" value="ABC-TRANSPORTER-REGULATING TRANSCRIPTION FACTOR"/>
    <property type="match status" value="1"/>
</dbReference>
<name>A0A6N4SLH7_TALPI</name>
<dbReference type="CDD" id="cd12148">
    <property type="entry name" value="fungal_TF_MHR"/>
    <property type="match status" value="1"/>
</dbReference>
<reference evidence="5" key="1">
    <citation type="journal article" date="2015" name="Genome Announc.">
        <title>Draft genome sequence of Talaromyces cellulolyticus strain Y-94, a source of lignocellulosic biomass-degrading enzymes.</title>
        <authorList>
            <person name="Fujii T."/>
            <person name="Koike H."/>
            <person name="Sawayama S."/>
            <person name="Yano S."/>
            <person name="Inoue H."/>
        </authorList>
    </citation>
    <scope>NUCLEOTIDE SEQUENCE [LARGE SCALE GENOMIC DNA]</scope>
    <source>
        <strain evidence="5">Y-94</strain>
    </source>
</reference>
<dbReference type="GO" id="GO:0003677">
    <property type="term" value="F:DNA binding"/>
    <property type="evidence" value="ECO:0007669"/>
    <property type="project" value="InterPro"/>
</dbReference>
<dbReference type="AlphaFoldDB" id="A0A6N4SLH7"/>
<dbReference type="PANTHER" id="PTHR46910">
    <property type="entry name" value="TRANSCRIPTION FACTOR PDR1"/>
    <property type="match status" value="1"/>
</dbReference>
<dbReference type="InterPro" id="IPR050987">
    <property type="entry name" value="AtrR-like"/>
</dbReference>
<evidence type="ECO:0000313" key="4">
    <source>
        <dbReference type="EMBL" id="GAM40575.1"/>
    </source>
</evidence>